<gene>
    <name evidence="1" type="ORF">I553_4039</name>
</gene>
<protein>
    <submittedName>
        <fullName evidence="1">Uncharacterized protein</fullName>
    </submittedName>
</protein>
<proteinExistence type="predicted"/>
<sequence length="68" mass="7702">MMRRIGRLWQGDFDIRCSGAECGDSCGWVLDDAVVTSLTRSVLMRFAGKVDAAWNLHELTGIWVCRRL</sequence>
<comment type="caution">
    <text evidence="1">The sequence shown here is derived from an EMBL/GenBank/DDBJ whole genome shotgun (WGS) entry which is preliminary data.</text>
</comment>
<reference evidence="1" key="1">
    <citation type="submission" date="2014-01" db="EMBL/GenBank/DDBJ databases">
        <authorList>
            <person name="Brown-Elliot B."/>
            <person name="Wallace R."/>
            <person name="Lenaerts A."/>
            <person name="Ordway D."/>
            <person name="DeGroote M.A."/>
            <person name="Parker T."/>
            <person name="Sizemore C."/>
            <person name="Tallon L.J."/>
            <person name="Sadzewicz L.K."/>
            <person name="Sengamalay N."/>
            <person name="Fraser C.M."/>
            <person name="Hine E."/>
            <person name="Shefchek K.A."/>
            <person name="Das S.P."/>
            <person name="Tettelin H."/>
        </authorList>
    </citation>
    <scope>NUCLEOTIDE SEQUENCE [LARGE SCALE GENOMIC DNA]</scope>
    <source>
        <strain evidence="1">4042</strain>
    </source>
</reference>
<dbReference type="PATRIC" id="fig|1299334.3.peg.9633"/>
<accession>X7YP93</accession>
<dbReference type="AlphaFoldDB" id="X7YP93"/>
<organism evidence="1">
    <name type="scientific">Mycobacterium xenopi 4042</name>
    <dbReference type="NCBI Taxonomy" id="1299334"/>
    <lineage>
        <taxon>Bacteria</taxon>
        <taxon>Bacillati</taxon>
        <taxon>Actinomycetota</taxon>
        <taxon>Actinomycetes</taxon>
        <taxon>Mycobacteriales</taxon>
        <taxon>Mycobacteriaceae</taxon>
        <taxon>Mycobacterium</taxon>
    </lineage>
</organism>
<dbReference type="EMBL" id="JAOB01000091">
    <property type="protein sequence ID" value="EUA08215.1"/>
    <property type="molecule type" value="Genomic_DNA"/>
</dbReference>
<name>X7YP93_MYCXE</name>
<evidence type="ECO:0000313" key="1">
    <source>
        <dbReference type="EMBL" id="EUA08215.1"/>
    </source>
</evidence>